<organism evidence="1 2">
    <name type="scientific">Pseudoteredinibacter isoporae</name>
    <dbReference type="NCBI Taxonomy" id="570281"/>
    <lineage>
        <taxon>Bacteria</taxon>
        <taxon>Pseudomonadati</taxon>
        <taxon>Pseudomonadota</taxon>
        <taxon>Gammaproteobacteria</taxon>
        <taxon>Cellvibrionales</taxon>
        <taxon>Cellvibrionaceae</taxon>
        <taxon>Pseudoteredinibacter</taxon>
    </lineage>
</organism>
<name>A0A7X0JVV9_9GAMM</name>
<evidence type="ECO:0000313" key="1">
    <source>
        <dbReference type="EMBL" id="MBB6523224.1"/>
    </source>
</evidence>
<protein>
    <submittedName>
        <fullName evidence="1">Uncharacterized protein</fullName>
    </submittedName>
</protein>
<sequence>MEDKWEAITENNTVPPQAEQRRFKTSTTILLYLRHTVKMRGFSQQRGRQNPYALFRFTLFSR</sequence>
<gene>
    <name evidence="1" type="ORF">HNR48_003526</name>
</gene>
<dbReference type="EMBL" id="JACHHT010000003">
    <property type="protein sequence ID" value="MBB6523224.1"/>
    <property type="molecule type" value="Genomic_DNA"/>
</dbReference>
<comment type="caution">
    <text evidence="1">The sequence shown here is derived from an EMBL/GenBank/DDBJ whole genome shotgun (WGS) entry which is preliminary data.</text>
</comment>
<dbReference type="Proteomes" id="UP000528457">
    <property type="component" value="Unassembled WGS sequence"/>
</dbReference>
<dbReference type="InParanoid" id="A0A7X0JVV9"/>
<dbReference type="AlphaFoldDB" id="A0A7X0JVV9"/>
<reference evidence="1 2" key="1">
    <citation type="submission" date="2020-08" db="EMBL/GenBank/DDBJ databases">
        <title>Genomic Encyclopedia of Type Strains, Phase IV (KMG-IV): sequencing the most valuable type-strain genomes for metagenomic binning, comparative biology and taxonomic classification.</title>
        <authorList>
            <person name="Goeker M."/>
        </authorList>
    </citation>
    <scope>NUCLEOTIDE SEQUENCE [LARGE SCALE GENOMIC DNA]</scope>
    <source>
        <strain evidence="1 2">DSM 22368</strain>
    </source>
</reference>
<keyword evidence="2" id="KW-1185">Reference proteome</keyword>
<proteinExistence type="predicted"/>
<accession>A0A7X0JVV9</accession>
<evidence type="ECO:0000313" key="2">
    <source>
        <dbReference type="Proteomes" id="UP000528457"/>
    </source>
</evidence>